<comment type="subcellular location">
    <subcellularLocation>
        <location evidence="3">Cleavage furrow</location>
    </subcellularLocation>
    <subcellularLocation>
        <location evidence="2">Cytoplasm</location>
        <location evidence="2">Cytoskeleton</location>
    </subcellularLocation>
    <subcellularLocation>
        <location evidence="1">Midbody</location>
    </subcellularLocation>
</comment>
<comment type="function">
    <text evidence="14">Protein phosphatase which regulates actin filament dynamics. Dephosphorylates and activates the actin binding/depolymerizing factor cofilin, which subsequently binds to actin filaments and stimulates their disassembly. Inhibitory phosphorylation of cofilin is mediated by LIMK1, which may also be dephosphorylated and inactivated by this protein.</text>
</comment>
<sequence length="737" mass="83421">MTKSFDPKGSFEHFWARLSRRCGFRTWYRLLLHRSVPFEEDVCNATDCTYRSKCCPPRVTILFLLILQDLGSDEERKANQSLSESFFMVKGAALFLQQGSSAQGQRTPTHHKHAGDLPQHLQIMINTLRSEDRIKLAVRLESAWTDRVRYMVVVYTNGRQDTEENILLGMDFTNKDSKSCSIGMVLPLWSDTKIHLDGDGGFSVSTAGRSHVFKPVSVQAMWSALQVLHKACEVSRRYNYFPGGMALTWTGYYESCISSEQSCINEWNAMTDLETTRPDSPAMFVDRPTERERTECLIKAKLRSVMVFQDLENVTSKEIRNELEQHMSCNLKEFKEFIDNEMLLILGQMDKATLIFDHLYLGSEWNASNLEELQESGVGYILNVTREIDNFFPGTFAYHNVRVYDDEATDLLAHWNDTYNFIVRAKKNNSRCLVHCKMGVSRSASTVIAYAMKEHGWSLEKAYNFVKQKRSIACPNASFMRQLAEYEGILDARWASNSPISSYASLTFGLPGLEAEPPDQLNYNYYFRRLSDTALDSEPSTPVRGPPLLGMERVFIEIEDVERDALLDDEGFPTAHLGLPGEGTAAQTCGGRLEPLEDMRLRLEFSTVEEEDEEEAQKEEAEMAALASGAGLTVDVPRSSSSSSLTNMNRFNNENANNSNRLAAKRSCPPAFDVSVTPPHVGTRTTDMSGPPDDDNMSSLTRLWNKFFIFFPPPSAIIIKTATGHFFTTRFFCTRTS</sequence>
<evidence type="ECO:0000259" key="20">
    <source>
        <dbReference type="PROSITE" id="PS51998"/>
    </source>
</evidence>
<proteinExistence type="inferred from homology"/>
<evidence type="ECO:0000256" key="1">
    <source>
        <dbReference type="ARBA" id="ARBA00004214"/>
    </source>
</evidence>
<dbReference type="InterPro" id="IPR016130">
    <property type="entry name" value="Tyr_Pase_AS"/>
</dbReference>
<dbReference type="InterPro" id="IPR000387">
    <property type="entry name" value="Tyr_Pase_dom"/>
</dbReference>
<dbReference type="Gene3D" id="3.90.190.10">
    <property type="entry name" value="Protein tyrosine phosphatase superfamily"/>
    <property type="match status" value="1"/>
</dbReference>
<dbReference type="GO" id="GO:0005856">
    <property type="term" value="C:cytoskeleton"/>
    <property type="evidence" value="ECO:0007669"/>
    <property type="project" value="UniProtKB-SubCell"/>
</dbReference>
<reference evidence="21" key="2">
    <citation type="submission" date="2025-08" db="UniProtKB">
        <authorList>
            <consortium name="Ensembl"/>
        </authorList>
    </citation>
    <scope>IDENTIFICATION</scope>
</reference>
<keyword evidence="8" id="KW-0378">Hydrolase</keyword>
<keyword evidence="9" id="KW-0904">Protein phosphatase</keyword>
<evidence type="ECO:0000256" key="10">
    <source>
        <dbReference type="ARBA" id="ARBA00022990"/>
    </source>
</evidence>
<dbReference type="PANTHER" id="PTHR45864">
    <property type="entry name" value="SLINGSHOT PROTEIN PHOSPHATASE HOMOLOG"/>
    <property type="match status" value="1"/>
</dbReference>
<evidence type="ECO:0000256" key="16">
    <source>
        <dbReference type="ARBA" id="ARBA00076772"/>
    </source>
</evidence>
<evidence type="ECO:0000259" key="19">
    <source>
        <dbReference type="PROSITE" id="PS50056"/>
    </source>
</evidence>
<evidence type="ECO:0000313" key="21">
    <source>
        <dbReference type="Ensembl" id="ENSDCDP00010017593.1"/>
    </source>
</evidence>
<dbReference type="InterPro" id="IPR020422">
    <property type="entry name" value="TYR_PHOSPHATASE_DUAL_dom"/>
</dbReference>
<feature type="compositionally biased region" description="Low complexity" evidence="17">
    <location>
        <begin position="639"/>
        <end position="656"/>
    </location>
</feature>
<keyword evidence="12" id="KW-0206">Cytoskeleton</keyword>
<dbReference type="PROSITE" id="PS50054">
    <property type="entry name" value="TYR_PHOSPHATASE_DUAL"/>
    <property type="match status" value="1"/>
</dbReference>
<dbReference type="InterPro" id="IPR029021">
    <property type="entry name" value="Prot-tyrosine_phosphatase-like"/>
</dbReference>
<evidence type="ECO:0000256" key="12">
    <source>
        <dbReference type="ARBA" id="ARBA00023212"/>
    </source>
</evidence>
<dbReference type="InterPro" id="IPR043588">
    <property type="entry name" value="SSH-N"/>
</dbReference>
<keyword evidence="10" id="KW-0007">Acetylation</keyword>
<feature type="domain" description="DEK-C" evidence="20">
    <location>
        <begin position="292"/>
        <end position="347"/>
    </location>
</feature>
<comment type="similarity">
    <text evidence="4">Belongs to the protein-tyrosine phosphatase family.</text>
</comment>
<dbReference type="GeneTree" id="ENSGT00940000156133"/>
<dbReference type="Ensembl" id="ENSDCDT00010018649.1">
    <property type="protein sequence ID" value="ENSDCDP00010017593.1"/>
    <property type="gene ID" value="ENSDCDG00010007931.1"/>
</dbReference>
<evidence type="ECO:0000256" key="7">
    <source>
        <dbReference type="ARBA" id="ARBA00022553"/>
    </source>
</evidence>
<gene>
    <name evidence="21" type="primary">ssh1b</name>
</gene>
<dbReference type="CDD" id="cd11652">
    <property type="entry name" value="SSH-N"/>
    <property type="match status" value="1"/>
</dbReference>
<evidence type="ECO:0000313" key="22">
    <source>
        <dbReference type="Proteomes" id="UP000694580"/>
    </source>
</evidence>
<evidence type="ECO:0000256" key="8">
    <source>
        <dbReference type="ARBA" id="ARBA00022801"/>
    </source>
</evidence>
<reference evidence="21 22" key="1">
    <citation type="submission" date="2020-06" db="EMBL/GenBank/DDBJ databases">
        <authorList>
            <consortium name="Wellcome Sanger Institute Data Sharing"/>
        </authorList>
    </citation>
    <scope>NUCLEOTIDE SEQUENCE [LARGE SCALE GENOMIC DNA]</scope>
</reference>
<keyword evidence="22" id="KW-1185">Reference proteome</keyword>
<dbReference type="AlphaFoldDB" id="A0AAY4B9F0"/>
<evidence type="ECO:0000256" key="9">
    <source>
        <dbReference type="ARBA" id="ARBA00022912"/>
    </source>
</evidence>
<evidence type="ECO:0000256" key="6">
    <source>
        <dbReference type="ARBA" id="ARBA00022490"/>
    </source>
</evidence>
<evidence type="ECO:0000256" key="11">
    <source>
        <dbReference type="ARBA" id="ARBA00023203"/>
    </source>
</evidence>
<accession>A0AAY4B9F0</accession>
<evidence type="ECO:0000256" key="13">
    <source>
        <dbReference type="ARBA" id="ARBA00048336"/>
    </source>
</evidence>
<dbReference type="GO" id="GO:0032154">
    <property type="term" value="C:cleavage furrow"/>
    <property type="evidence" value="ECO:0007669"/>
    <property type="project" value="UniProtKB-SubCell"/>
</dbReference>
<feature type="domain" description="Tyrosine-protein phosphatase" evidence="18">
    <location>
        <begin position="351"/>
        <end position="492"/>
    </location>
</feature>
<protein>
    <recommendedName>
        <fullName evidence="15">Protein phosphatase Slingshot homolog 1</fullName>
        <ecNumber evidence="5">3.1.3.16</ecNumber>
    </recommendedName>
    <alternativeName>
        <fullName evidence="16">SSH-like protein 1</fullName>
    </alternativeName>
</protein>
<dbReference type="GO" id="GO:0003779">
    <property type="term" value="F:actin binding"/>
    <property type="evidence" value="ECO:0007669"/>
    <property type="project" value="UniProtKB-KW"/>
</dbReference>
<dbReference type="SMART" id="SM00195">
    <property type="entry name" value="DSPc"/>
    <property type="match status" value="1"/>
</dbReference>
<feature type="region of interest" description="Disordered" evidence="17">
    <location>
        <begin position="673"/>
        <end position="694"/>
    </location>
</feature>
<evidence type="ECO:0000259" key="18">
    <source>
        <dbReference type="PROSITE" id="PS50054"/>
    </source>
</evidence>
<comment type="catalytic activity">
    <reaction evidence="13">
        <text>O-phospho-L-threonyl-[protein] + H2O = L-threonyl-[protein] + phosphate</text>
        <dbReference type="Rhea" id="RHEA:47004"/>
        <dbReference type="Rhea" id="RHEA-COMP:11060"/>
        <dbReference type="Rhea" id="RHEA-COMP:11605"/>
        <dbReference type="ChEBI" id="CHEBI:15377"/>
        <dbReference type="ChEBI" id="CHEBI:30013"/>
        <dbReference type="ChEBI" id="CHEBI:43474"/>
        <dbReference type="ChEBI" id="CHEBI:61977"/>
        <dbReference type="EC" id="3.1.3.16"/>
    </reaction>
</comment>
<keyword evidence="7" id="KW-0597">Phosphoprotein</keyword>
<dbReference type="PROSITE" id="PS51998">
    <property type="entry name" value="DEK_C"/>
    <property type="match status" value="1"/>
</dbReference>
<evidence type="ECO:0000256" key="4">
    <source>
        <dbReference type="ARBA" id="ARBA00009580"/>
    </source>
</evidence>
<organism evidence="21 22">
    <name type="scientific">Denticeps clupeoides</name>
    <name type="common">denticle herring</name>
    <dbReference type="NCBI Taxonomy" id="299321"/>
    <lineage>
        <taxon>Eukaryota</taxon>
        <taxon>Metazoa</taxon>
        <taxon>Chordata</taxon>
        <taxon>Craniata</taxon>
        <taxon>Vertebrata</taxon>
        <taxon>Euteleostomi</taxon>
        <taxon>Actinopterygii</taxon>
        <taxon>Neopterygii</taxon>
        <taxon>Teleostei</taxon>
        <taxon>Clupei</taxon>
        <taxon>Clupeiformes</taxon>
        <taxon>Denticipitoidei</taxon>
        <taxon>Denticipitidae</taxon>
        <taxon>Denticeps</taxon>
    </lineage>
</organism>
<dbReference type="GO" id="GO:0030837">
    <property type="term" value="P:negative regulation of actin filament polymerization"/>
    <property type="evidence" value="ECO:0007669"/>
    <property type="project" value="InterPro"/>
</dbReference>
<feature type="domain" description="Tyrosine specific protein phosphatases" evidence="19">
    <location>
        <begin position="413"/>
        <end position="470"/>
    </location>
</feature>
<dbReference type="EC" id="3.1.3.16" evidence="5"/>
<evidence type="ECO:0000256" key="3">
    <source>
        <dbReference type="ARBA" id="ARBA00004626"/>
    </source>
</evidence>
<reference evidence="21" key="3">
    <citation type="submission" date="2025-09" db="UniProtKB">
        <authorList>
            <consortium name="Ensembl"/>
        </authorList>
    </citation>
    <scope>IDENTIFICATION</scope>
</reference>
<dbReference type="GO" id="GO:0004722">
    <property type="term" value="F:protein serine/threonine phosphatase activity"/>
    <property type="evidence" value="ECO:0007669"/>
    <property type="project" value="UniProtKB-EC"/>
</dbReference>
<evidence type="ECO:0000256" key="15">
    <source>
        <dbReference type="ARBA" id="ARBA00067363"/>
    </source>
</evidence>
<dbReference type="InterPro" id="IPR043587">
    <property type="entry name" value="Phosphatase_SSH-like"/>
</dbReference>
<keyword evidence="11" id="KW-0009">Actin-binding</keyword>
<dbReference type="Pfam" id="PF08766">
    <property type="entry name" value="DEK_C"/>
    <property type="match status" value="1"/>
</dbReference>
<dbReference type="FunFam" id="1.10.10.60:FF:000423">
    <property type="entry name" value="Slingshot protein phosphatase 1a"/>
    <property type="match status" value="1"/>
</dbReference>
<dbReference type="InterPro" id="IPR000340">
    <property type="entry name" value="Dual-sp_phosphatase_cat-dom"/>
</dbReference>
<dbReference type="PANTHER" id="PTHR45864:SF7">
    <property type="entry name" value="PROTEIN-SERINE_THREONINE PHOSPHATASE"/>
    <property type="match status" value="1"/>
</dbReference>
<keyword evidence="6" id="KW-0963">Cytoplasm</keyword>
<evidence type="ECO:0000256" key="2">
    <source>
        <dbReference type="ARBA" id="ARBA00004245"/>
    </source>
</evidence>
<feature type="region of interest" description="Disordered" evidence="17">
    <location>
        <begin position="627"/>
        <end position="656"/>
    </location>
</feature>
<dbReference type="PROSITE" id="PS50056">
    <property type="entry name" value="TYR_PHOSPHATASE_2"/>
    <property type="match status" value="1"/>
</dbReference>
<evidence type="ECO:0000256" key="5">
    <source>
        <dbReference type="ARBA" id="ARBA00013081"/>
    </source>
</evidence>
<dbReference type="FunFam" id="3.90.190.10:FF:000004">
    <property type="entry name" value="Protein phosphatase Slingshot homolog 2"/>
    <property type="match status" value="1"/>
</dbReference>
<dbReference type="SUPFAM" id="SSF52799">
    <property type="entry name" value="(Phosphotyrosine protein) phosphatases II"/>
    <property type="match status" value="1"/>
</dbReference>
<dbReference type="InterPro" id="IPR014876">
    <property type="entry name" value="DEK_C"/>
</dbReference>
<evidence type="ECO:0000256" key="17">
    <source>
        <dbReference type="SAM" id="MobiDB-lite"/>
    </source>
</evidence>
<dbReference type="GO" id="GO:0030496">
    <property type="term" value="C:midbody"/>
    <property type="evidence" value="ECO:0007669"/>
    <property type="project" value="UniProtKB-SubCell"/>
</dbReference>
<dbReference type="Proteomes" id="UP000694580">
    <property type="component" value="Chromosome 3"/>
</dbReference>
<dbReference type="Pfam" id="PF00782">
    <property type="entry name" value="DSPc"/>
    <property type="match status" value="1"/>
</dbReference>
<dbReference type="Pfam" id="PF23040">
    <property type="entry name" value="PH_SSH1-like_1st"/>
    <property type="match status" value="1"/>
</dbReference>
<dbReference type="PROSITE" id="PS00383">
    <property type="entry name" value="TYR_PHOSPHATASE_1"/>
    <property type="match status" value="1"/>
</dbReference>
<evidence type="ECO:0000256" key="14">
    <source>
        <dbReference type="ARBA" id="ARBA00056712"/>
    </source>
</evidence>
<name>A0AAY4B9F0_9TELE</name>